<gene>
    <name evidence="1" type="ORF">DSOUD_0163</name>
</gene>
<reference evidence="1 2" key="1">
    <citation type="submission" date="2015-07" db="EMBL/GenBank/DDBJ databases">
        <title>Isolation and Genomic Characterization of a Novel Halophilic Metal-Reducing Deltaproteobacterium from the Deep Subsurface.</title>
        <authorList>
            <person name="Badalamenti J.P."/>
            <person name="Summers Z.M."/>
            <person name="Gralnick J.A."/>
            <person name="Bond D.R."/>
        </authorList>
    </citation>
    <scope>NUCLEOTIDE SEQUENCE [LARGE SCALE GENOMIC DNA]</scope>
    <source>
        <strain evidence="1 2">WTL</strain>
    </source>
</reference>
<dbReference type="PATRIC" id="fig|1603606.3.peg.183"/>
<dbReference type="RefSeq" id="WP_053549211.1">
    <property type="nucleotide sequence ID" value="NZ_CP010802.1"/>
</dbReference>
<keyword evidence="2" id="KW-1185">Reference proteome</keyword>
<protein>
    <submittedName>
        <fullName evidence="1">Uncharacterized protein</fullName>
    </submittedName>
</protein>
<evidence type="ECO:0000313" key="1">
    <source>
        <dbReference type="EMBL" id="ALC14963.1"/>
    </source>
</evidence>
<dbReference type="KEGG" id="des:DSOUD_0163"/>
<dbReference type="STRING" id="1603606.DSOUD_0163"/>
<dbReference type="Proteomes" id="UP000057158">
    <property type="component" value="Chromosome"/>
</dbReference>
<evidence type="ECO:0000313" key="2">
    <source>
        <dbReference type="Proteomes" id="UP000057158"/>
    </source>
</evidence>
<dbReference type="AlphaFoldDB" id="A0A0M3QEV3"/>
<dbReference type="OrthoDB" id="193661at2"/>
<dbReference type="EMBL" id="CP010802">
    <property type="protein sequence ID" value="ALC14963.1"/>
    <property type="molecule type" value="Genomic_DNA"/>
</dbReference>
<proteinExistence type="predicted"/>
<sequence length="167" mass="18168">MILEMTASAIIYSSALAIPSRGSSETARFVSRQTDAGLDILKSSLAFGLYGQKAFDDLSLIFEECRTANWDGYQAEPVFEETYQLAGQFLKALPLGASMPAISAEADGHLTMEWYRTPRRTLSVSISPEGQLHYAALLGGSKAYGTEPFFGEVPEAIMSLINRVMVA</sequence>
<organism evidence="1 2">
    <name type="scientific">Desulfuromonas soudanensis</name>
    <dbReference type="NCBI Taxonomy" id="1603606"/>
    <lineage>
        <taxon>Bacteria</taxon>
        <taxon>Pseudomonadati</taxon>
        <taxon>Thermodesulfobacteriota</taxon>
        <taxon>Desulfuromonadia</taxon>
        <taxon>Desulfuromonadales</taxon>
        <taxon>Desulfuromonadaceae</taxon>
        <taxon>Desulfuromonas</taxon>
    </lineage>
</organism>
<name>A0A0M3QEV3_9BACT</name>
<accession>A0A0M3QEV3</accession>